<feature type="non-terminal residue" evidence="2">
    <location>
        <position position="106"/>
    </location>
</feature>
<proteinExistence type="predicted"/>
<evidence type="ECO:0000313" key="3">
    <source>
        <dbReference type="Proteomes" id="UP000037035"/>
    </source>
</evidence>
<gene>
    <name evidence="2" type="ORF">VP01_13131g1</name>
</gene>
<feature type="domain" description="Tet-like 2OG-Fe(II) oxygenase" evidence="1">
    <location>
        <begin position="29"/>
        <end position="105"/>
    </location>
</feature>
<sequence length="106" mass="11966">SIRFQLWILLSNHDTNVQMALNILGRCIVWDGKRYEEASKIGITGIAEKVAKDPDGYCKLPSHFPKKNTFISKQSYSVSGPLFDELKKQNNALKAPGLEPNFKEDL</sequence>
<feature type="non-terminal residue" evidence="2">
    <location>
        <position position="1"/>
    </location>
</feature>
<protein>
    <recommendedName>
        <fullName evidence="1">Tet-like 2OG-Fe(II) oxygenase domain-containing protein</fullName>
    </recommendedName>
</protein>
<dbReference type="EMBL" id="LAVV01003479">
    <property type="protein sequence ID" value="KNZ62106.1"/>
    <property type="molecule type" value="Genomic_DNA"/>
</dbReference>
<comment type="caution">
    <text evidence="2">The sequence shown here is derived from an EMBL/GenBank/DDBJ whole genome shotgun (WGS) entry which is preliminary data.</text>
</comment>
<dbReference type="InterPro" id="IPR046798">
    <property type="entry name" value="2OG-FeII_Oxy_6"/>
</dbReference>
<dbReference type="Proteomes" id="UP000037035">
    <property type="component" value="Unassembled WGS sequence"/>
</dbReference>
<dbReference type="AlphaFoldDB" id="A0A0L6VMU2"/>
<evidence type="ECO:0000313" key="2">
    <source>
        <dbReference type="EMBL" id="KNZ62106.1"/>
    </source>
</evidence>
<reference evidence="2 3" key="1">
    <citation type="submission" date="2015-08" db="EMBL/GenBank/DDBJ databases">
        <title>Next Generation Sequencing and Analysis of the Genome of Puccinia sorghi L Schw, the Causal Agent of Maize Common Rust.</title>
        <authorList>
            <person name="Rochi L."/>
            <person name="Burguener G."/>
            <person name="Darino M."/>
            <person name="Turjanski A."/>
            <person name="Kreff E."/>
            <person name="Dieguez M.J."/>
            <person name="Sacco F."/>
        </authorList>
    </citation>
    <scope>NUCLEOTIDE SEQUENCE [LARGE SCALE GENOMIC DNA]</scope>
    <source>
        <strain evidence="2 3">RO10H11247</strain>
    </source>
</reference>
<accession>A0A0L6VMU2</accession>
<name>A0A0L6VMU2_9BASI</name>
<keyword evidence="3" id="KW-1185">Reference proteome</keyword>
<dbReference type="Pfam" id="PF20515">
    <property type="entry name" value="2OG-FeII_Oxy_6"/>
    <property type="match status" value="1"/>
</dbReference>
<dbReference type="VEuPathDB" id="FungiDB:VP01_13131g1"/>
<evidence type="ECO:0000259" key="1">
    <source>
        <dbReference type="Pfam" id="PF20515"/>
    </source>
</evidence>
<organism evidence="2 3">
    <name type="scientific">Puccinia sorghi</name>
    <dbReference type="NCBI Taxonomy" id="27349"/>
    <lineage>
        <taxon>Eukaryota</taxon>
        <taxon>Fungi</taxon>
        <taxon>Dikarya</taxon>
        <taxon>Basidiomycota</taxon>
        <taxon>Pucciniomycotina</taxon>
        <taxon>Pucciniomycetes</taxon>
        <taxon>Pucciniales</taxon>
        <taxon>Pucciniaceae</taxon>
        <taxon>Puccinia</taxon>
    </lineage>
</organism>